<organism evidence="2 3">
    <name type="scientific">Kribbella koreensis</name>
    <dbReference type="NCBI Taxonomy" id="57909"/>
    <lineage>
        <taxon>Bacteria</taxon>
        <taxon>Bacillati</taxon>
        <taxon>Actinomycetota</taxon>
        <taxon>Actinomycetes</taxon>
        <taxon>Propionibacteriales</taxon>
        <taxon>Kribbellaceae</taxon>
        <taxon>Kribbella</taxon>
    </lineage>
</organism>
<comment type="caution">
    <text evidence="2">The sequence shown here is derived from an EMBL/GenBank/DDBJ whole genome shotgun (WGS) entry which is preliminary data.</text>
</comment>
<dbReference type="Proteomes" id="UP001500542">
    <property type="component" value="Unassembled WGS sequence"/>
</dbReference>
<evidence type="ECO:0000313" key="2">
    <source>
        <dbReference type="EMBL" id="GAA0947231.1"/>
    </source>
</evidence>
<proteinExistence type="predicted"/>
<keyword evidence="3" id="KW-1185">Reference proteome</keyword>
<evidence type="ECO:0000313" key="3">
    <source>
        <dbReference type="Proteomes" id="UP001500542"/>
    </source>
</evidence>
<reference evidence="2 3" key="1">
    <citation type="journal article" date="2019" name="Int. J. Syst. Evol. Microbiol.">
        <title>The Global Catalogue of Microorganisms (GCM) 10K type strain sequencing project: providing services to taxonomists for standard genome sequencing and annotation.</title>
        <authorList>
            <consortium name="The Broad Institute Genomics Platform"/>
            <consortium name="The Broad Institute Genome Sequencing Center for Infectious Disease"/>
            <person name="Wu L."/>
            <person name="Ma J."/>
        </authorList>
    </citation>
    <scope>NUCLEOTIDE SEQUENCE [LARGE SCALE GENOMIC DNA]</scope>
    <source>
        <strain evidence="2 3">JCM 10977</strain>
    </source>
</reference>
<name>A0ABN1QV56_9ACTN</name>
<dbReference type="RefSeq" id="WP_343973027.1">
    <property type="nucleotide sequence ID" value="NZ_BAAAHK010000009.1"/>
</dbReference>
<accession>A0ABN1QV56</accession>
<protein>
    <submittedName>
        <fullName evidence="2">Uncharacterized protein</fullName>
    </submittedName>
</protein>
<gene>
    <name evidence="2" type="ORF">GCM10009554_43920</name>
</gene>
<feature type="region of interest" description="Disordered" evidence="1">
    <location>
        <begin position="35"/>
        <end position="63"/>
    </location>
</feature>
<dbReference type="EMBL" id="BAAAHK010000009">
    <property type="protein sequence ID" value="GAA0947231.1"/>
    <property type="molecule type" value="Genomic_DNA"/>
</dbReference>
<sequence length="63" mass="7063">MRYEVTRFPPDHDAETPVITDAAGVPELVREAAQSGRRVHIRPITNRAAPAPVHPHTREHTHP</sequence>
<evidence type="ECO:0000256" key="1">
    <source>
        <dbReference type="SAM" id="MobiDB-lite"/>
    </source>
</evidence>